<gene>
    <name evidence="2" type="ORF">AMAG_05252</name>
</gene>
<dbReference type="Gene3D" id="1.20.1280.50">
    <property type="match status" value="1"/>
</dbReference>
<evidence type="ECO:0000313" key="2">
    <source>
        <dbReference type="EMBL" id="KNE59793.1"/>
    </source>
</evidence>
<sequence>MEQLPCELLDRILSELPERDLVIAARVCRAWYMVSRWRRSLVVRAVPGINDINAILRAHTGLHALNLIFAGRATRIPPNPISAKTALVQDLHRISEQFAGHPTLRHVSVESDLALRGVLKCPQLESLNVDTSMTYDVQADMTSAAALDAGTPGMDWALEKNGRNIAHLLQHLPSLRKLTINRPLFFAYPVEPSGAGRARASHQVAEAPFSLTKALQAPRRAGERHRALESLEVSQLPMWSLINLLGFIQRGHLPHLTTLSLEADLHMPHGIITSLSVGCPTLRVLRLQHVKLGPDHLFELMTCGDLASNLRELSMSHVEAYAPTAHGLYDPLLRAIARSFPSLESLKLVYCDWITSPMVPTWATPLFDPATPPPVPSMRTLDVFDLDANNCVRFTALVPLFPHLESMRVHLAYADLPQIEVAAQFARLQHLELRCKGTTVPISAEAPTILVEPPPVVGFALSSSALTSLFLWTPPPKPWLLEYAVLPMAPHLTRIVLNYPSTAFTDLVVHAAPVVLSALEHLEVRAIGADGGRNAQRLVRAFTHDAPKLKFLHLEALYHQAAKLEMELVDQLVTKAPRLRALEVQNYAITVDVLERFRNAPWRAHLHHLELCGAAIEAMDVALLDAVLDVVRAYRVLRSLSLSVNRISNPAWELVLALGQCTASVRHWPAEQPVSRFVQRSDSAVDLASSVVEEARVPSSVRTDTDLDEAVAALDLEDQVDKTVGYLASAKIAGERRRMLQTVLARSFPGIESLAVWTKLSCRGLANL</sequence>
<dbReference type="PANTHER" id="PTHR38926:SF5">
    <property type="entry name" value="F-BOX AND LEUCINE-RICH REPEAT PROTEIN 6"/>
    <property type="match status" value="1"/>
</dbReference>
<dbReference type="PANTHER" id="PTHR38926">
    <property type="entry name" value="F-BOX DOMAIN CONTAINING PROTEIN, EXPRESSED"/>
    <property type="match status" value="1"/>
</dbReference>
<dbReference type="Gene3D" id="3.80.10.10">
    <property type="entry name" value="Ribonuclease Inhibitor"/>
    <property type="match status" value="2"/>
</dbReference>
<dbReference type="InterPro" id="IPR001810">
    <property type="entry name" value="F-box_dom"/>
</dbReference>
<dbReference type="CDD" id="cd09917">
    <property type="entry name" value="F-box_SF"/>
    <property type="match status" value="1"/>
</dbReference>
<dbReference type="OMA" id="CDWITSP"/>
<dbReference type="InterPro" id="IPR032675">
    <property type="entry name" value="LRR_dom_sf"/>
</dbReference>
<dbReference type="Proteomes" id="UP000054350">
    <property type="component" value="Unassembled WGS sequence"/>
</dbReference>
<dbReference type="PROSITE" id="PS50181">
    <property type="entry name" value="FBOX"/>
    <property type="match status" value="1"/>
</dbReference>
<evidence type="ECO:0000259" key="1">
    <source>
        <dbReference type="PROSITE" id="PS50181"/>
    </source>
</evidence>
<dbReference type="OrthoDB" id="5534731at2759"/>
<reference evidence="3" key="2">
    <citation type="submission" date="2009-11" db="EMBL/GenBank/DDBJ databases">
        <title>The Genome Sequence of Allomyces macrogynus strain ATCC 38327.</title>
        <authorList>
            <consortium name="The Broad Institute Genome Sequencing Platform"/>
            <person name="Russ C."/>
            <person name="Cuomo C."/>
            <person name="Shea T."/>
            <person name="Young S.K."/>
            <person name="Zeng Q."/>
            <person name="Koehrsen M."/>
            <person name="Haas B."/>
            <person name="Borodovsky M."/>
            <person name="Guigo R."/>
            <person name="Alvarado L."/>
            <person name="Berlin A."/>
            <person name="Borenstein D."/>
            <person name="Chen Z."/>
            <person name="Engels R."/>
            <person name="Freedman E."/>
            <person name="Gellesch M."/>
            <person name="Goldberg J."/>
            <person name="Griggs A."/>
            <person name="Gujja S."/>
            <person name="Heiman D."/>
            <person name="Hepburn T."/>
            <person name="Howarth C."/>
            <person name="Jen D."/>
            <person name="Larson L."/>
            <person name="Lewis B."/>
            <person name="Mehta T."/>
            <person name="Park D."/>
            <person name="Pearson M."/>
            <person name="Roberts A."/>
            <person name="Saif S."/>
            <person name="Shenoy N."/>
            <person name="Sisk P."/>
            <person name="Stolte C."/>
            <person name="Sykes S."/>
            <person name="Walk T."/>
            <person name="White J."/>
            <person name="Yandava C."/>
            <person name="Burger G."/>
            <person name="Gray M.W."/>
            <person name="Holland P.W.H."/>
            <person name="King N."/>
            <person name="Lang F.B.F."/>
            <person name="Roger A.J."/>
            <person name="Ruiz-Trillo I."/>
            <person name="Lander E."/>
            <person name="Nusbaum C."/>
        </authorList>
    </citation>
    <scope>NUCLEOTIDE SEQUENCE [LARGE SCALE GENOMIC DNA]</scope>
    <source>
        <strain evidence="3">ATCC 38327</strain>
    </source>
</reference>
<accession>A0A0L0SB48</accession>
<protein>
    <recommendedName>
        <fullName evidence="1">F-box domain-containing protein</fullName>
    </recommendedName>
</protein>
<keyword evidence="3" id="KW-1185">Reference proteome</keyword>
<dbReference type="eggNOG" id="ENOG502SSHX">
    <property type="taxonomic scope" value="Eukaryota"/>
</dbReference>
<dbReference type="EMBL" id="GG745335">
    <property type="protein sequence ID" value="KNE59793.1"/>
    <property type="molecule type" value="Genomic_DNA"/>
</dbReference>
<organism evidence="2 3">
    <name type="scientific">Allomyces macrogynus (strain ATCC 38327)</name>
    <name type="common">Allomyces javanicus var. macrogynus</name>
    <dbReference type="NCBI Taxonomy" id="578462"/>
    <lineage>
        <taxon>Eukaryota</taxon>
        <taxon>Fungi</taxon>
        <taxon>Fungi incertae sedis</taxon>
        <taxon>Blastocladiomycota</taxon>
        <taxon>Blastocladiomycetes</taxon>
        <taxon>Blastocladiales</taxon>
        <taxon>Blastocladiaceae</taxon>
        <taxon>Allomyces</taxon>
    </lineage>
</organism>
<dbReference type="SMART" id="SM00256">
    <property type="entry name" value="FBOX"/>
    <property type="match status" value="1"/>
</dbReference>
<proteinExistence type="predicted"/>
<dbReference type="AlphaFoldDB" id="A0A0L0SB48"/>
<evidence type="ECO:0000313" key="3">
    <source>
        <dbReference type="Proteomes" id="UP000054350"/>
    </source>
</evidence>
<dbReference type="SUPFAM" id="SSF52047">
    <property type="entry name" value="RNI-like"/>
    <property type="match status" value="1"/>
</dbReference>
<dbReference type="Pfam" id="PF12937">
    <property type="entry name" value="F-box-like"/>
    <property type="match status" value="1"/>
</dbReference>
<dbReference type="InterPro" id="IPR036047">
    <property type="entry name" value="F-box-like_dom_sf"/>
</dbReference>
<name>A0A0L0SB48_ALLM3</name>
<feature type="domain" description="F-box" evidence="1">
    <location>
        <begin position="1"/>
        <end position="46"/>
    </location>
</feature>
<reference evidence="2 3" key="1">
    <citation type="submission" date="2009-11" db="EMBL/GenBank/DDBJ databases">
        <title>Annotation of Allomyces macrogynus ATCC 38327.</title>
        <authorList>
            <consortium name="The Broad Institute Genome Sequencing Platform"/>
            <person name="Russ C."/>
            <person name="Cuomo C."/>
            <person name="Burger G."/>
            <person name="Gray M.W."/>
            <person name="Holland P.W.H."/>
            <person name="King N."/>
            <person name="Lang F.B.F."/>
            <person name="Roger A.J."/>
            <person name="Ruiz-Trillo I."/>
            <person name="Young S.K."/>
            <person name="Zeng Q."/>
            <person name="Gargeya S."/>
            <person name="Fitzgerald M."/>
            <person name="Haas B."/>
            <person name="Abouelleil A."/>
            <person name="Alvarado L."/>
            <person name="Arachchi H.M."/>
            <person name="Berlin A."/>
            <person name="Chapman S.B."/>
            <person name="Gearin G."/>
            <person name="Goldberg J."/>
            <person name="Griggs A."/>
            <person name="Gujja S."/>
            <person name="Hansen M."/>
            <person name="Heiman D."/>
            <person name="Howarth C."/>
            <person name="Larimer J."/>
            <person name="Lui A."/>
            <person name="MacDonald P.J.P."/>
            <person name="McCowen C."/>
            <person name="Montmayeur A."/>
            <person name="Murphy C."/>
            <person name="Neiman D."/>
            <person name="Pearson M."/>
            <person name="Priest M."/>
            <person name="Roberts A."/>
            <person name="Saif S."/>
            <person name="Shea T."/>
            <person name="Sisk P."/>
            <person name="Stolte C."/>
            <person name="Sykes S."/>
            <person name="Wortman J."/>
            <person name="Nusbaum C."/>
            <person name="Birren B."/>
        </authorList>
    </citation>
    <scope>NUCLEOTIDE SEQUENCE [LARGE SCALE GENOMIC DNA]</scope>
    <source>
        <strain evidence="2 3">ATCC 38327</strain>
    </source>
</reference>
<dbReference type="VEuPathDB" id="FungiDB:AMAG_05252"/>
<dbReference type="SUPFAM" id="SSF81383">
    <property type="entry name" value="F-box domain"/>
    <property type="match status" value="1"/>
</dbReference>